<dbReference type="InterPro" id="IPR013751">
    <property type="entry name" value="ACP_syn_III_N"/>
</dbReference>
<evidence type="ECO:0000256" key="3">
    <source>
        <dbReference type="ARBA" id="ARBA00022516"/>
    </source>
</evidence>
<dbReference type="InterPro" id="IPR016039">
    <property type="entry name" value="Thiolase-like"/>
</dbReference>
<dbReference type="EC" id="2.3.1.180" evidence="14"/>
<dbReference type="GO" id="GO:0006633">
    <property type="term" value="P:fatty acid biosynthetic process"/>
    <property type="evidence" value="ECO:0007669"/>
    <property type="project" value="UniProtKB-UniRule"/>
</dbReference>
<evidence type="ECO:0000256" key="14">
    <source>
        <dbReference type="HAMAP-Rule" id="MF_01815"/>
    </source>
</evidence>
<dbReference type="FunFam" id="3.40.47.10:FF:000004">
    <property type="entry name" value="3-oxoacyl-[acyl-carrier-protein] synthase 3"/>
    <property type="match status" value="1"/>
</dbReference>
<sequence>MQLWISGTGSALPKKVVTNDDLAKVIETSDEWIYSRTGIRQRHVADEAESVESLGRAAAERALEMAGVSAEEIGLIIVGTCTDGNVTPSAACQIQAAIGAMNAVAFDINAACSGFLYSLRTAEGLMRTGLATKALVIGGDLVTRYIDWQDRTTCVLFGDAVGAVVLEATEDSAKGDILGSALGADGVKGHNLTGRTDPDNHFLHMNGQEVFRFAVRTVPLCIEEALQNAGVDKKDVSAYVLHQANSRIIEAVAKHLGEPLEKFPMNLSDTANTSAGSIPTLFDRLNREGKLKRGDILVLSGFGGGLTWGATVIRY</sequence>
<dbReference type="Gene3D" id="3.40.47.10">
    <property type="match status" value="1"/>
</dbReference>
<comment type="similarity">
    <text evidence="2 14">Belongs to the thiolase-like superfamily. FabH family.</text>
</comment>
<organism evidence="17 18">
    <name type="scientific">Stomatobaculum longum</name>
    <dbReference type="NCBI Taxonomy" id="796942"/>
    <lineage>
        <taxon>Bacteria</taxon>
        <taxon>Bacillati</taxon>
        <taxon>Bacillota</taxon>
        <taxon>Clostridia</taxon>
        <taxon>Lachnospirales</taxon>
        <taxon>Lachnospiraceae</taxon>
        <taxon>Stomatobaculum</taxon>
    </lineage>
</organism>
<feature type="active site" evidence="14">
    <location>
        <position position="242"/>
    </location>
</feature>
<keyword evidence="18" id="KW-1185">Reference proteome</keyword>
<feature type="region of interest" description="ACP-binding" evidence="14">
    <location>
        <begin position="243"/>
        <end position="247"/>
    </location>
</feature>
<evidence type="ECO:0000313" key="17">
    <source>
        <dbReference type="EMBL" id="EHO15870.1"/>
    </source>
</evidence>
<evidence type="ECO:0000256" key="11">
    <source>
        <dbReference type="ARBA" id="ARBA00052407"/>
    </source>
</evidence>
<feature type="domain" description="Beta-ketoacyl-[acyl-carrier-protein] synthase III C-terminal" evidence="15">
    <location>
        <begin position="226"/>
        <end position="315"/>
    </location>
</feature>
<evidence type="ECO:0000256" key="7">
    <source>
        <dbReference type="ARBA" id="ARBA00023160"/>
    </source>
</evidence>
<keyword evidence="4 14" id="KW-0808">Transferase</keyword>
<evidence type="ECO:0000256" key="6">
    <source>
        <dbReference type="ARBA" id="ARBA00023098"/>
    </source>
</evidence>
<dbReference type="GeneID" id="86941505"/>
<protein>
    <recommendedName>
        <fullName evidence="14">Beta-ketoacyl-[acyl-carrier-protein] synthase III</fullName>
        <shortName evidence="14">Beta-ketoacyl-ACP synthase III</shortName>
        <shortName evidence="14">KAS III</shortName>
        <ecNumber evidence="14">2.3.1.180</ecNumber>
    </recommendedName>
    <alternativeName>
        <fullName evidence="14">3-oxoacyl-[acyl-carrier-protein] synthase 3</fullName>
    </alternativeName>
    <alternativeName>
        <fullName evidence="14">3-oxoacyl-[acyl-carrier-protein] synthase III</fullName>
    </alternativeName>
</protein>
<reference evidence="17 18" key="1">
    <citation type="submission" date="2011-10" db="EMBL/GenBank/DDBJ databases">
        <title>The Genome Sequence of Lachnospiraceae bacterium ACC2.</title>
        <authorList>
            <consortium name="The Broad Institute Genome Sequencing Platform"/>
            <person name="Earl A."/>
            <person name="Ward D."/>
            <person name="Feldgarden M."/>
            <person name="Gevers D."/>
            <person name="Sizova M."/>
            <person name="Hazen A."/>
            <person name="Epstein S."/>
            <person name="Young S.K."/>
            <person name="Zeng Q."/>
            <person name="Gargeya S."/>
            <person name="Fitzgerald M."/>
            <person name="Haas B."/>
            <person name="Abouelleil A."/>
            <person name="Alvarado L."/>
            <person name="Arachchi H.M."/>
            <person name="Berlin A."/>
            <person name="Brown A."/>
            <person name="Chapman S.B."/>
            <person name="Chen Z."/>
            <person name="Dunbar C."/>
            <person name="Freedman E."/>
            <person name="Gearin G."/>
            <person name="Goldberg J."/>
            <person name="Griggs A."/>
            <person name="Gujja S."/>
            <person name="Heiman D."/>
            <person name="Howarth C."/>
            <person name="Larson L."/>
            <person name="Lui A."/>
            <person name="MacDonald P.J.P."/>
            <person name="Montmayeur A."/>
            <person name="Murphy C."/>
            <person name="Neiman D."/>
            <person name="Pearson M."/>
            <person name="Priest M."/>
            <person name="Roberts A."/>
            <person name="Saif S."/>
            <person name="Shea T."/>
            <person name="Shenoy N."/>
            <person name="Sisk P."/>
            <person name="Stolte C."/>
            <person name="Sykes S."/>
            <person name="Wortman J."/>
            <person name="Nusbaum C."/>
            <person name="Birren B."/>
        </authorList>
    </citation>
    <scope>NUCLEOTIDE SEQUENCE [LARGE SCALE GENOMIC DNA]</scope>
    <source>
        <strain evidence="17 18">ACC2</strain>
    </source>
</reference>
<evidence type="ECO:0000259" key="15">
    <source>
        <dbReference type="Pfam" id="PF08541"/>
    </source>
</evidence>
<feature type="active site" evidence="14">
    <location>
        <position position="272"/>
    </location>
</feature>
<keyword evidence="3 14" id="KW-0444">Lipid biosynthesis</keyword>
<accession>A0AA36Y3N5</accession>
<dbReference type="HAMAP" id="MF_01815">
    <property type="entry name" value="FabH"/>
    <property type="match status" value="1"/>
</dbReference>
<dbReference type="SUPFAM" id="SSF53901">
    <property type="entry name" value="Thiolase-like"/>
    <property type="match status" value="1"/>
</dbReference>
<evidence type="ECO:0000256" key="8">
    <source>
        <dbReference type="ARBA" id="ARBA00023268"/>
    </source>
</evidence>
<dbReference type="EMBL" id="AGEL01000014">
    <property type="protein sequence ID" value="EHO15870.1"/>
    <property type="molecule type" value="Genomic_DNA"/>
</dbReference>
<feature type="domain" description="Beta-ketoacyl-[acyl-carrier-protein] synthase III N-terminal" evidence="16">
    <location>
        <begin position="106"/>
        <end position="186"/>
    </location>
</feature>
<dbReference type="GO" id="GO:0005737">
    <property type="term" value="C:cytoplasm"/>
    <property type="evidence" value="ECO:0007669"/>
    <property type="project" value="UniProtKB-SubCell"/>
</dbReference>
<evidence type="ECO:0000256" key="4">
    <source>
        <dbReference type="ARBA" id="ARBA00022679"/>
    </source>
</evidence>
<comment type="catalytic activity">
    <reaction evidence="11">
        <text>(2S)-2-methylbutanoyl-CoA + malonyl-[ACP] + H(+) = (4S)-4-methyl-3-oxohexanoyl-[ACP] + CO2 + CoA</text>
        <dbReference type="Rhea" id="RHEA:42276"/>
        <dbReference type="Rhea" id="RHEA-COMP:9623"/>
        <dbReference type="Rhea" id="RHEA-COMP:17148"/>
        <dbReference type="ChEBI" id="CHEBI:15378"/>
        <dbReference type="ChEBI" id="CHEBI:16526"/>
        <dbReference type="ChEBI" id="CHEBI:57287"/>
        <dbReference type="ChEBI" id="CHEBI:78449"/>
        <dbReference type="ChEBI" id="CHEBI:88166"/>
        <dbReference type="ChEBI" id="CHEBI:167462"/>
        <dbReference type="EC" id="2.3.1.300"/>
    </reaction>
    <physiologicalReaction direction="left-to-right" evidence="11">
        <dbReference type="Rhea" id="RHEA:42277"/>
    </physiologicalReaction>
</comment>
<keyword evidence="5 14" id="KW-0276">Fatty acid metabolism</keyword>
<dbReference type="Pfam" id="PF08545">
    <property type="entry name" value="ACP_syn_III"/>
    <property type="match status" value="1"/>
</dbReference>
<name>A0AA36Y3N5_9FIRM</name>
<evidence type="ECO:0000256" key="1">
    <source>
        <dbReference type="ARBA" id="ARBA00005194"/>
    </source>
</evidence>
<comment type="caution">
    <text evidence="17">The sequence shown here is derived from an EMBL/GenBank/DDBJ whole genome shotgun (WGS) entry which is preliminary data.</text>
</comment>
<keyword evidence="7 14" id="KW-0275">Fatty acid biosynthesis</keyword>
<evidence type="ECO:0000256" key="2">
    <source>
        <dbReference type="ARBA" id="ARBA00008642"/>
    </source>
</evidence>
<keyword evidence="8 14" id="KW-0511">Multifunctional enzyme</keyword>
<dbReference type="PANTHER" id="PTHR43091:SF1">
    <property type="entry name" value="BETA-KETOACYL-[ACYL-CARRIER-PROTEIN] SYNTHASE III, CHLOROPLASTIC"/>
    <property type="match status" value="1"/>
</dbReference>
<comment type="subcellular location">
    <subcellularLocation>
        <location evidence="14">Cytoplasm</location>
    </subcellularLocation>
</comment>
<dbReference type="InterPro" id="IPR004655">
    <property type="entry name" value="FabH"/>
</dbReference>
<comment type="function">
    <text evidence="14">Catalyzes the condensation reaction of fatty acid synthesis by the addition to an acyl acceptor of two carbons from malonyl-ACP. Catalyzes the first condensation reaction which initiates fatty acid synthesis and may therefore play a role in governing the total rate of fatty acid production. Possesses both acetoacetyl-ACP synthase and acetyl transacylase activities. Its substrate specificity determines the biosynthesis of branched-chain and/or straight-chain of fatty acids.</text>
</comment>
<dbReference type="RefSeq" id="WP_009533599.1">
    <property type="nucleotide sequence ID" value="NZ_JH590864.1"/>
</dbReference>
<comment type="domain">
    <text evidence="14">The last Arg residue of the ACP-binding site is essential for the weak association between ACP/AcpP and FabH.</text>
</comment>
<evidence type="ECO:0000313" key="18">
    <source>
        <dbReference type="Proteomes" id="UP000018466"/>
    </source>
</evidence>
<dbReference type="NCBIfam" id="TIGR00747">
    <property type="entry name" value="fabH"/>
    <property type="match status" value="1"/>
</dbReference>
<gene>
    <name evidence="14" type="primary">fabH</name>
    <name evidence="17" type="ORF">HMPREF9623_01781</name>
</gene>
<keyword evidence="9 14" id="KW-0012">Acyltransferase</keyword>
<evidence type="ECO:0000256" key="12">
    <source>
        <dbReference type="ARBA" id="ARBA00052467"/>
    </source>
</evidence>
<keyword evidence="6 14" id="KW-0443">Lipid metabolism</keyword>
<dbReference type="PANTHER" id="PTHR43091">
    <property type="entry name" value="3-OXOACYL-[ACYL-CARRIER-PROTEIN] SYNTHASE"/>
    <property type="match status" value="1"/>
</dbReference>
<comment type="catalytic activity">
    <reaction evidence="12">
        <text>2-methylpropanoyl-CoA + malonyl-[ACP] + H(+) = 4-methyl-3-oxopentanoyl-[ACP] + CO2 + CoA</text>
        <dbReference type="Rhea" id="RHEA:42268"/>
        <dbReference type="Rhea" id="RHEA-COMP:9623"/>
        <dbReference type="Rhea" id="RHEA-COMP:9940"/>
        <dbReference type="ChEBI" id="CHEBI:15378"/>
        <dbReference type="ChEBI" id="CHEBI:16526"/>
        <dbReference type="ChEBI" id="CHEBI:57287"/>
        <dbReference type="ChEBI" id="CHEBI:57338"/>
        <dbReference type="ChEBI" id="CHEBI:78449"/>
        <dbReference type="ChEBI" id="CHEBI:78820"/>
        <dbReference type="EC" id="2.3.1.300"/>
    </reaction>
    <physiologicalReaction direction="left-to-right" evidence="12">
        <dbReference type="Rhea" id="RHEA:42269"/>
    </physiologicalReaction>
</comment>
<dbReference type="GO" id="GO:0004315">
    <property type="term" value="F:3-oxoacyl-[acyl-carrier-protein] synthase activity"/>
    <property type="evidence" value="ECO:0007669"/>
    <property type="project" value="InterPro"/>
</dbReference>
<evidence type="ECO:0000256" key="13">
    <source>
        <dbReference type="ARBA" id="ARBA00052985"/>
    </source>
</evidence>
<comment type="subunit">
    <text evidence="14">Homodimer.</text>
</comment>
<comment type="pathway">
    <text evidence="1 14">Lipid metabolism; fatty acid biosynthesis.</text>
</comment>
<comment type="catalytic activity">
    <reaction evidence="10">
        <text>malonyl-[ACP] + acetyl-CoA + H(+) = 3-oxobutanoyl-[ACP] + CO2 + CoA</text>
        <dbReference type="Rhea" id="RHEA:12080"/>
        <dbReference type="Rhea" id="RHEA-COMP:9623"/>
        <dbReference type="Rhea" id="RHEA-COMP:9625"/>
        <dbReference type="ChEBI" id="CHEBI:15378"/>
        <dbReference type="ChEBI" id="CHEBI:16526"/>
        <dbReference type="ChEBI" id="CHEBI:57287"/>
        <dbReference type="ChEBI" id="CHEBI:57288"/>
        <dbReference type="ChEBI" id="CHEBI:78449"/>
        <dbReference type="ChEBI" id="CHEBI:78450"/>
        <dbReference type="EC" id="2.3.1.180"/>
    </reaction>
    <physiologicalReaction direction="left-to-right" evidence="10">
        <dbReference type="Rhea" id="RHEA:12081"/>
    </physiologicalReaction>
</comment>
<keyword evidence="14" id="KW-0963">Cytoplasm</keyword>
<evidence type="ECO:0000256" key="5">
    <source>
        <dbReference type="ARBA" id="ARBA00022832"/>
    </source>
</evidence>
<dbReference type="Proteomes" id="UP000018466">
    <property type="component" value="Unassembled WGS sequence"/>
</dbReference>
<dbReference type="NCBIfam" id="NF006829">
    <property type="entry name" value="PRK09352.1"/>
    <property type="match status" value="1"/>
</dbReference>
<dbReference type="InterPro" id="IPR013747">
    <property type="entry name" value="ACP_syn_III_C"/>
</dbReference>
<dbReference type="AlphaFoldDB" id="A0AA36Y3N5"/>
<dbReference type="GO" id="GO:0033818">
    <property type="term" value="F:beta-ketoacyl-acyl-carrier-protein synthase III activity"/>
    <property type="evidence" value="ECO:0007669"/>
    <property type="project" value="UniProtKB-UniRule"/>
</dbReference>
<evidence type="ECO:0000256" key="9">
    <source>
        <dbReference type="ARBA" id="ARBA00023315"/>
    </source>
</evidence>
<evidence type="ECO:0000259" key="16">
    <source>
        <dbReference type="Pfam" id="PF08545"/>
    </source>
</evidence>
<comment type="catalytic activity">
    <reaction evidence="13">
        <text>3-methylbutanoyl-CoA + malonyl-[ACP] + H(+) = 5-methyl-3-oxohexanoyl-[ACP] + CO2 + CoA</text>
        <dbReference type="Rhea" id="RHEA:42272"/>
        <dbReference type="Rhea" id="RHEA-COMP:9623"/>
        <dbReference type="Rhea" id="RHEA-COMP:9941"/>
        <dbReference type="ChEBI" id="CHEBI:15378"/>
        <dbReference type="ChEBI" id="CHEBI:16526"/>
        <dbReference type="ChEBI" id="CHEBI:57287"/>
        <dbReference type="ChEBI" id="CHEBI:57345"/>
        <dbReference type="ChEBI" id="CHEBI:78449"/>
        <dbReference type="ChEBI" id="CHEBI:78822"/>
        <dbReference type="EC" id="2.3.1.300"/>
    </reaction>
    <physiologicalReaction direction="left-to-right" evidence="13">
        <dbReference type="Rhea" id="RHEA:42273"/>
    </physiologicalReaction>
</comment>
<dbReference type="Pfam" id="PF08541">
    <property type="entry name" value="ACP_syn_III_C"/>
    <property type="match status" value="1"/>
</dbReference>
<dbReference type="CDD" id="cd00830">
    <property type="entry name" value="KAS_III"/>
    <property type="match status" value="1"/>
</dbReference>
<proteinExistence type="inferred from homology"/>
<feature type="active site" evidence="14">
    <location>
        <position position="112"/>
    </location>
</feature>
<evidence type="ECO:0000256" key="10">
    <source>
        <dbReference type="ARBA" id="ARBA00051096"/>
    </source>
</evidence>